<organism evidence="2 3">
    <name type="scientific">Oryza rufipogon</name>
    <name type="common">Brownbeard rice</name>
    <name type="synonym">Asian wild rice</name>
    <dbReference type="NCBI Taxonomy" id="4529"/>
    <lineage>
        <taxon>Eukaryota</taxon>
        <taxon>Viridiplantae</taxon>
        <taxon>Streptophyta</taxon>
        <taxon>Embryophyta</taxon>
        <taxon>Tracheophyta</taxon>
        <taxon>Spermatophyta</taxon>
        <taxon>Magnoliopsida</taxon>
        <taxon>Liliopsida</taxon>
        <taxon>Poales</taxon>
        <taxon>Poaceae</taxon>
        <taxon>BOP clade</taxon>
        <taxon>Oryzoideae</taxon>
        <taxon>Oryzeae</taxon>
        <taxon>Oryzinae</taxon>
        <taxon>Oryza</taxon>
    </lineage>
</organism>
<evidence type="ECO:0000313" key="2">
    <source>
        <dbReference type="EnsemblPlants" id="ORUFI03G04680.1"/>
    </source>
</evidence>
<feature type="signal peptide" evidence="1">
    <location>
        <begin position="1"/>
        <end position="21"/>
    </location>
</feature>
<accession>A0A0E0NQ58</accession>
<protein>
    <submittedName>
        <fullName evidence="2">Uncharacterized protein</fullName>
    </submittedName>
</protein>
<reference evidence="2" key="2">
    <citation type="submission" date="2015-06" db="UniProtKB">
        <authorList>
            <consortium name="EnsemblPlants"/>
        </authorList>
    </citation>
    <scope>IDENTIFICATION</scope>
</reference>
<feature type="chain" id="PRO_5002369058" evidence="1">
    <location>
        <begin position="22"/>
        <end position="68"/>
    </location>
</feature>
<sequence length="68" mass="6631">MAALCHMKLLCTYVATLPAEARGGVTGADHVTGVLGTLSCGSPAGAENMFILALAGGSPAIAVSLLMG</sequence>
<dbReference type="AlphaFoldDB" id="A0A0E0NQ58"/>
<keyword evidence="3" id="KW-1185">Reference proteome</keyword>
<reference evidence="3" key="1">
    <citation type="submission" date="2013-06" db="EMBL/GenBank/DDBJ databases">
        <authorList>
            <person name="Zhao Q."/>
        </authorList>
    </citation>
    <scope>NUCLEOTIDE SEQUENCE</scope>
    <source>
        <strain evidence="3">cv. W1943</strain>
    </source>
</reference>
<keyword evidence="1" id="KW-0732">Signal</keyword>
<name>A0A0E0NQ58_ORYRU</name>
<dbReference type="Gramene" id="ORUFI03G04680.1">
    <property type="protein sequence ID" value="ORUFI03G04680.1"/>
    <property type="gene ID" value="ORUFI03G04680"/>
</dbReference>
<evidence type="ECO:0000256" key="1">
    <source>
        <dbReference type="SAM" id="SignalP"/>
    </source>
</evidence>
<dbReference type="EnsemblPlants" id="ORUFI03G04680.1">
    <property type="protein sequence ID" value="ORUFI03G04680.1"/>
    <property type="gene ID" value="ORUFI03G04680"/>
</dbReference>
<dbReference type="HOGENOM" id="CLU_2798448_0_0_1"/>
<proteinExistence type="predicted"/>
<dbReference type="Proteomes" id="UP000008022">
    <property type="component" value="Unassembled WGS sequence"/>
</dbReference>
<evidence type="ECO:0000313" key="3">
    <source>
        <dbReference type="Proteomes" id="UP000008022"/>
    </source>
</evidence>